<keyword evidence="2" id="KW-1185">Reference proteome</keyword>
<dbReference type="Proteomes" id="UP000433309">
    <property type="component" value="Unassembled WGS sequence"/>
</dbReference>
<dbReference type="EMBL" id="WKJK01000013">
    <property type="protein sequence ID" value="MRW92850.1"/>
    <property type="molecule type" value="Genomic_DNA"/>
</dbReference>
<comment type="caution">
    <text evidence="1">The sequence shown here is derived from an EMBL/GenBank/DDBJ whole genome shotgun (WGS) entry which is preliminary data.</text>
</comment>
<dbReference type="Pfam" id="PF18928">
    <property type="entry name" value="DUF5677"/>
    <property type="match status" value="1"/>
</dbReference>
<dbReference type="AlphaFoldDB" id="A0A6I2L4Z7"/>
<sequence length="270" mass="29788">MSLETDGFLDNNFIKPDFPPDSSEAVHLSLALDLSRFLMQVIASVRPTPDSSWELIGPALLCRLTQDFQACILLANNGFRAQSRSMARATFESATHCLGAAKNIELRNVSKESKALTYSEALIRANEKYRRVVSQEITGIDETPASIKAKMSKLAGELLGENTSIDLKTLAEALSIESLYTILYRPLSQDAHPTATSVSHHMSPDDEYSYTFGPDYSEFADTLLAGIASALVGLEGFLEKWGTNDELSHASSLRARYKYLSRLFGPDEEH</sequence>
<proteinExistence type="predicted"/>
<gene>
    <name evidence="1" type="ORF">GJ699_22890</name>
</gene>
<evidence type="ECO:0000313" key="2">
    <source>
        <dbReference type="Proteomes" id="UP000433309"/>
    </source>
</evidence>
<protein>
    <submittedName>
        <fullName evidence="1">Uncharacterized protein</fullName>
    </submittedName>
</protein>
<dbReference type="RefSeq" id="WP_154380661.1">
    <property type="nucleotide sequence ID" value="NZ_WKJK01000013.1"/>
</dbReference>
<reference evidence="1 2" key="1">
    <citation type="submission" date="2019-11" db="EMBL/GenBank/DDBJ databases">
        <title>Novel species isolated from a subtropical stream in China.</title>
        <authorList>
            <person name="Lu H."/>
        </authorList>
    </citation>
    <scope>NUCLEOTIDE SEQUENCE [LARGE SCALE GENOMIC DNA]</scope>
    <source>
        <strain evidence="1 2">FT80W</strain>
    </source>
</reference>
<accession>A0A6I2L4Z7</accession>
<dbReference type="InterPro" id="IPR043733">
    <property type="entry name" value="DUF5677"/>
</dbReference>
<name>A0A6I2L4Z7_9BURK</name>
<evidence type="ECO:0000313" key="1">
    <source>
        <dbReference type="EMBL" id="MRW92850.1"/>
    </source>
</evidence>
<organism evidence="1 2">
    <name type="scientific">Duganella guangzhouensis</name>
    <dbReference type="NCBI Taxonomy" id="2666084"/>
    <lineage>
        <taxon>Bacteria</taxon>
        <taxon>Pseudomonadati</taxon>
        <taxon>Pseudomonadota</taxon>
        <taxon>Betaproteobacteria</taxon>
        <taxon>Burkholderiales</taxon>
        <taxon>Oxalobacteraceae</taxon>
        <taxon>Telluria group</taxon>
        <taxon>Duganella</taxon>
    </lineage>
</organism>